<gene>
    <name evidence="3" type="ORF">IAC35_02705</name>
</gene>
<keyword evidence="2" id="KW-0812">Transmembrane</keyword>
<dbReference type="AlphaFoldDB" id="A0A9D1KHZ7"/>
<keyword evidence="2" id="KW-0732">Signal</keyword>
<evidence type="ECO:0000256" key="2">
    <source>
        <dbReference type="RuleBase" id="RU362097"/>
    </source>
</evidence>
<name>A0A9D1KHZ7_9BACT</name>
<reference evidence="3" key="2">
    <citation type="journal article" date="2021" name="PeerJ">
        <title>Extensive microbial diversity within the chicken gut microbiome revealed by metagenomics and culture.</title>
        <authorList>
            <person name="Gilroy R."/>
            <person name="Ravi A."/>
            <person name="Getino M."/>
            <person name="Pursley I."/>
            <person name="Horton D.L."/>
            <person name="Alikhan N.F."/>
            <person name="Baker D."/>
            <person name="Gharbi K."/>
            <person name="Hall N."/>
            <person name="Watson M."/>
            <person name="Adriaenssens E.M."/>
            <person name="Foster-Nyarko E."/>
            <person name="Jarju S."/>
            <person name="Secka A."/>
            <person name="Antonio M."/>
            <person name="Oren A."/>
            <person name="Chaudhuri R.R."/>
            <person name="La Ragione R."/>
            <person name="Hildebrand F."/>
            <person name="Pallen M.J."/>
        </authorList>
    </citation>
    <scope>NUCLEOTIDE SEQUENCE</scope>
    <source>
        <strain evidence="3">ChiHecec2B26-709</strain>
    </source>
</reference>
<dbReference type="InterPro" id="IPR010131">
    <property type="entry name" value="MdtP/NodT-like"/>
</dbReference>
<comment type="subcellular location">
    <subcellularLocation>
        <location evidence="2">Cell membrane</location>
        <topology evidence="2">Lipid-anchor</topology>
    </subcellularLocation>
</comment>
<comment type="similarity">
    <text evidence="1 2">Belongs to the outer membrane factor (OMF) (TC 1.B.17) family.</text>
</comment>
<feature type="signal peptide" evidence="2">
    <location>
        <begin position="1"/>
        <end position="19"/>
    </location>
</feature>
<reference evidence="3" key="1">
    <citation type="submission" date="2020-10" db="EMBL/GenBank/DDBJ databases">
        <authorList>
            <person name="Gilroy R."/>
        </authorList>
    </citation>
    <scope>NUCLEOTIDE SEQUENCE</scope>
    <source>
        <strain evidence="3">ChiHecec2B26-709</strain>
    </source>
</reference>
<dbReference type="Gene3D" id="2.20.200.10">
    <property type="entry name" value="Outer membrane efflux proteins (OEP)"/>
    <property type="match status" value="1"/>
</dbReference>
<dbReference type="Gene3D" id="1.20.1600.10">
    <property type="entry name" value="Outer membrane efflux proteins (OEP)"/>
    <property type="match status" value="1"/>
</dbReference>
<comment type="caution">
    <text evidence="3">The sequence shown here is derived from an EMBL/GenBank/DDBJ whole genome shotgun (WGS) entry which is preliminary data.</text>
</comment>
<keyword evidence="2" id="KW-1134">Transmembrane beta strand</keyword>
<keyword evidence="2" id="KW-0449">Lipoprotein</keyword>
<dbReference type="PROSITE" id="PS51257">
    <property type="entry name" value="PROKAR_LIPOPROTEIN"/>
    <property type="match status" value="1"/>
</dbReference>
<dbReference type="Proteomes" id="UP000886881">
    <property type="component" value="Unassembled WGS sequence"/>
</dbReference>
<accession>A0A9D1KHZ7</accession>
<keyword evidence="2" id="KW-0472">Membrane</keyword>
<evidence type="ECO:0000313" key="3">
    <source>
        <dbReference type="EMBL" id="HIT46749.1"/>
    </source>
</evidence>
<keyword evidence="2" id="KW-0564">Palmitate</keyword>
<dbReference type="GO" id="GO:0005886">
    <property type="term" value="C:plasma membrane"/>
    <property type="evidence" value="ECO:0007669"/>
    <property type="project" value="UniProtKB-SubCell"/>
</dbReference>
<sequence length="458" mass="49902">MKKSLILAILLPLMTSACGIYTSYERPEMPVVDSLYTNIPTEAVSNDSTSIAFLTWEELFADSLLRGYIRTGLANNTDLGIALLKVQEAEATLEASRLAFLPSASLGAELGASTGGPTFSVAPSVQWEVDAFAKTRNTKKGAEAALEQSRAYSQAVRTKLIATIADSYYTLLMLDQQMEISKRTMSNWDENIRSLSALKRAGKTNEAAVLQASANKLQVEASILSMQQQIYEQESAFSALLGIAPGKIQRGRLDDQSFPDNLSIGVPLHLLQLRPDVRQAEYALAESFYAENLARSYFYPSLTLGGSAGWSTALGSAVTDPAGWIASALASLTAPLFDRGTSIARLKIAKMQQQEALLTFRQTLIDAGTEVNNALVAWQTARDRLNVDRRLIMNLQAAVWNTNLLMKHGLTNYLEVLTAQQTLLQAELSQSSDKFAEIQSVIYLYHALGGGAEPSDIQ</sequence>
<dbReference type="Pfam" id="PF02321">
    <property type="entry name" value="OEP"/>
    <property type="match status" value="2"/>
</dbReference>
<feature type="chain" id="PRO_5039761635" evidence="2">
    <location>
        <begin position="20"/>
        <end position="458"/>
    </location>
</feature>
<dbReference type="SUPFAM" id="SSF56954">
    <property type="entry name" value="Outer membrane efflux proteins (OEP)"/>
    <property type="match status" value="1"/>
</dbReference>
<proteinExistence type="inferred from homology"/>
<dbReference type="NCBIfam" id="TIGR01845">
    <property type="entry name" value="outer_NodT"/>
    <property type="match status" value="1"/>
</dbReference>
<protein>
    <submittedName>
        <fullName evidence="3">Efflux transporter outer membrane subunit</fullName>
    </submittedName>
</protein>
<dbReference type="EMBL" id="DVLC01000051">
    <property type="protein sequence ID" value="HIT46749.1"/>
    <property type="molecule type" value="Genomic_DNA"/>
</dbReference>
<dbReference type="GO" id="GO:0015562">
    <property type="term" value="F:efflux transmembrane transporter activity"/>
    <property type="evidence" value="ECO:0007669"/>
    <property type="project" value="InterPro"/>
</dbReference>
<dbReference type="PANTHER" id="PTHR30203">
    <property type="entry name" value="OUTER MEMBRANE CATION EFFLUX PROTEIN"/>
    <property type="match status" value="1"/>
</dbReference>
<evidence type="ECO:0000256" key="1">
    <source>
        <dbReference type="ARBA" id="ARBA00007613"/>
    </source>
</evidence>
<dbReference type="InterPro" id="IPR003423">
    <property type="entry name" value="OMP_efflux"/>
</dbReference>
<organism evidence="3 4">
    <name type="scientific">Candidatus Cryptobacteroides merdipullorum</name>
    <dbReference type="NCBI Taxonomy" id="2840771"/>
    <lineage>
        <taxon>Bacteria</taxon>
        <taxon>Pseudomonadati</taxon>
        <taxon>Bacteroidota</taxon>
        <taxon>Bacteroidia</taxon>
        <taxon>Bacteroidales</taxon>
        <taxon>Candidatus Cryptobacteroides</taxon>
    </lineage>
</organism>
<evidence type="ECO:0000313" key="4">
    <source>
        <dbReference type="Proteomes" id="UP000886881"/>
    </source>
</evidence>
<dbReference type="PANTHER" id="PTHR30203:SF33">
    <property type="entry name" value="BLR4455 PROTEIN"/>
    <property type="match status" value="1"/>
</dbReference>